<gene>
    <name evidence="1" type="ORF">EEDITHA_LOCUS6513</name>
</gene>
<name>A0AAU9TXE5_EUPED</name>
<accession>A0AAU9TXE5</accession>
<organism evidence="1 2">
    <name type="scientific">Euphydryas editha</name>
    <name type="common">Edith's checkerspot</name>
    <dbReference type="NCBI Taxonomy" id="104508"/>
    <lineage>
        <taxon>Eukaryota</taxon>
        <taxon>Metazoa</taxon>
        <taxon>Ecdysozoa</taxon>
        <taxon>Arthropoda</taxon>
        <taxon>Hexapoda</taxon>
        <taxon>Insecta</taxon>
        <taxon>Pterygota</taxon>
        <taxon>Neoptera</taxon>
        <taxon>Endopterygota</taxon>
        <taxon>Lepidoptera</taxon>
        <taxon>Glossata</taxon>
        <taxon>Ditrysia</taxon>
        <taxon>Papilionoidea</taxon>
        <taxon>Nymphalidae</taxon>
        <taxon>Nymphalinae</taxon>
        <taxon>Euphydryas</taxon>
    </lineage>
</organism>
<dbReference type="EMBL" id="CAKOGL010000009">
    <property type="protein sequence ID" value="CAH2090572.1"/>
    <property type="molecule type" value="Genomic_DNA"/>
</dbReference>
<evidence type="ECO:0000313" key="2">
    <source>
        <dbReference type="Proteomes" id="UP001153954"/>
    </source>
</evidence>
<dbReference type="Proteomes" id="UP001153954">
    <property type="component" value="Unassembled WGS sequence"/>
</dbReference>
<dbReference type="InterPro" id="IPR036691">
    <property type="entry name" value="Endo/exonu/phosph_ase_sf"/>
</dbReference>
<comment type="caution">
    <text evidence="1">The sequence shown here is derived from an EMBL/GenBank/DDBJ whole genome shotgun (WGS) entry which is preliminary data.</text>
</comment>
<proteinExistence type="predicted"/>
<keyword evidence="2" id="KW-1185">Reference proteome</keyword>
<dbReference type="SUPFAM" id="SSF56219">
    <property type="entry name" value="DNase I-like"/>
    <property type="match status" value="1"/>
</dbReference>
<evidence type="ECO:0000313" key="1">
    <source>
        <dbReference type="EMBL" id="CAH2090572.1"/>
    </source>
</evidence>
<protein>
    <submittedName>
        <fullName evidence="1">Uncharacterized protein</fullName>
    </submittedName>
</protein>
<dbReference type="Gene3D" id="3.60.10.10">
    <property type="entry name" value="Endonuclease/exonuclease/phosphatase"/>
    <property type="match status" value="1"/>
</dbReference>
<dbReference type="AlphaFoldDB" id="A0AAU9TXE5"/>
<reference evidence="1" key="1">
    <citation type="submission" date="2022-03" db="EMBL/GenBank/DDBJ databases">
        <authorList>
            <person name="Tunstrom K."/>
        </authorList>
    </citation>
    <scope>NUCLEOTIDE SEQUENCE</scope>
</reference>
<sequence>MCNFSGCAKNFRKIFGYHSRHLTLVTHNVRTLRSDENIVELEAEMKSLQWNILGLSETRRQGEDTITLKSGELMYYREGDQQSQKGITVGGP</sequence>